<dbReference type="Pfam" id="PF00149">
    <property type="entry name" value="Metallophos"/>
    <property type="match status" value="1"/>
</dbReference>
<dbReference type="GO" id="GO:0110154">
    <property type="term" value="P:RNA decapping"/>
    <property type="evidence" value="ECO:0007669"/>
    <property type="project" value="TreeGrafter"/>
</dbReference>
<dbReference type="GO" id="GO:0016791">
    <property type="term" value="F:phosphatase activity"/>
    <property type="evidence" value="ECO:0007669"/>
    <property type="project" value="TreeGrafter"/>
</dbReference>
<dbReference type="PANTHER" id="PTHR42850">
    <property type="entry name" value="METALLOPHOSPHOESTERASE"/>
    <property type="match status" value="1"/>
</dbReference>
<protein>
    <submittedName>
        <fullName evidence="2">Serine/threonine protein phosphatase PphA</fullName>
    </submittedName>
</protein>
<dbReference type="PATRIC" id="fig|1666911.3.peg.1734"/>
<comment type="caution">
    <text evidence="2">The sequence shown here is derived from an EMBL/GenBank/DDBJ whole genome shotgun (WGS) entry which is preliminary data.</text>
</comment>
<proteinExistence type="predicted"/>
<dbReference type="InterPro" id="IPR004843">
    <property type="entry name" value="Calcineurin-like_PHP"/>
</dbReference>
<name>A0A0N8KNS1_9CYAN</name>
<dbReference type="Gene3D" id="3.60.21.10">
    <property type="match status" value="1"/>
</dbReference>
<dbReference type="PANTHER" id="PTHR42850:SF4">
    <property type="entry name" value="ZINC-DEPENDENT ENDOPOLYPHOSPHATASE"/>
    <property type="match status" value="1"/>
</dbReference>
<gene>
    <name evidence="2" type="primary">pphA</name>
    <name evidence="2" type="ORF">HLUCCA11_02480</name>
</gene>
<organism evidence="2 3">
    <name type="scientific">Phormidesmis priestleyi Ana</name>
    <dbReference type="NCBI Taxonomy" id="1666911"/>
    <lineage>
        <taxon>Bacteria</taxon>
        <taxon>Bacillati</taxon>
        <taxon>Cyanobacteriota</taxon>
        <taxon>Cyanophyceae</taxon>
        <taxon>Leptolyngbyales</taxon>
        <taxon>Leptolyngbyaceae</taxon>
        <taxon>Phormidesmis</taxon>
    </lineage>
</organism>
<dbReference type="EMBL" id="LJZR01000002">
    <property type="protein sequence ID" value="KPQ37322.1"/>
    <property type="molecule type" value="Genomic_DNA"/>
</dbReference>
<evidence type="ECO:0000259" key="1">
    <source>
        <dbReference type="Pfam" id="PF00149"/>
    </source>
</evidence>
<evidence type="ECO:0000313" key="3">
    <source>
        <dbReference type="Proteomes" id="UP000050465"/>
    </source>
</evidence>
<reference evidence="2 3" key="1">
    <citation type="submission" date="2015-09" db="EMBL/GenBank/DDBJ databases">
        <title>Identification and resolution of microdiversity through metagenomic sequencing of parallel consortia.</title>
        <authorList>
            <person name="Nelson W.C."/>
            <person name="Romine M.F."/>
            <person name="Lindemann S.R."/>
        </authorList>
    </citation>
    <scope>NUCLEOTIDE SEQUENCE [LARGE SCALE GENOMIC DNA]</scope>
    <source>
        <strain evidence="2">Ana</strain>
    </source>
</reference>
<dbReference type="InterPro" id="IPR029052">
    <property type="entry name" value="Metallo-depent_PP-like"/>
</dbReference>
<evidence type="ECO:0000313" key="2">
    <source>
        <dbReference type="EMBL" id="KPQ37322.1"/>
    </source>
</evidence>
<dbReference type="Proteomes" id="UP000050465">
    <property type="component" value="Unassembled WGS sequence"/>
</dbReference>
<dbReference type="GO" id="GO:0005737">
    <property type="term" value="C:cytoplasm"/>
    <property type="evidence" value="ECO:0007669"/>
    <property type="project" value="TreeGrafter"/>
</dbReference>
<dbReference type="STRING" id="1666911.HLUCCA11_02480"/>
<accession>A0A0N8KNS1</accession>
<dbReference type="InterPro" id="IPR050126">
    <property type="entry name" value="Ap4A_hydrolase"/>
</dbReference>
<dbReference type="GO" id="GO:0008803">
    <property type="term" value="F:bis(5'-nucleosyl)-tetraphosphatase (symmetrical) activity"/>
    <property type="evidence" value="ECO:0007669"/>
    <property type="project" value="TreeGrafter"/>
</dbReference>
<dbReference type="AlphaFoldDB" id="A0A0N8KNS1"/>
<sequence length="256" mass="28557">MSRRIFIGDVHGHYDGLMLLVAMIAPTRQDTLHFVGDLIDRGPKSAQVIEYVRQNDYPCVLGNHEHLLLNAFPEKDPHIGAFQSWLNSGGQPTLTSYPSTEALLEDVDWLKTLPLYLDLGDIFLVHAGLDPSKAIAQQTQMDFCWIRDLFHAQLSAFFSHKRIITGHTITFTLPDVSPGKIATGPGWLDIDTGAYHPKSGWLTALDIDHGLVYQANTLTGAKRMATLEDASVEIDPAAVRPRKRRYVSPHQNLQPL</sequence>
<feature type="domain" description="Calcineurin-like phosphoesterase" evidence="1">
    <location>
        <begin position="5"/>
        <end position="150"/>
    </location>
</feature>
<dbReference type="SUPFAM" id="SSF56300">
    <property type="entry name" value="Metallo-dependent phosphatases"/>
    <property type="match status" value="1"/>
</dbReference>